<keyword evidence="2" id="KW-0690">Ribosome biogenesis</keyword>
<evidence type="ECO:0000256" key="2">
    <source>
        <dbReference type="ARBA" id="ARBA00022517"/>
    </source>
</evidence>
<keyword evidence="10" id="KW-1185">Reference proteome</keyword>
<dbReference type="Pfam" id="PF23769">
    <property type="entry name" value="Beta-prop_WDR75_2nd"/>
    <property type="match status" value="2"/>
</dbReference>
<dbReference type="GO" id="GO:2000234">
    <property type="term" value="P:positive regulation of rRNA processing"/>
    <property type="evidence" value="ECO:0007669"/>
    <property type="project" value="TreeGrafter"/>
</dbReference>
<dbReference type="PANTHER" id="PTHR44215:SF1">
    <property type="entry name" value="WD REPEAT-CONTAINING PROTEIN 75"/>
    <property type="match status" value="1"/>
</dbReference>
<organism evidence="10 11">
    <name type="scientific">Drosophila lebanonensis</name>
    <name type="common">Fruit fly</name>
    <name type="synonym">Scaptodrosophila lebanonensis</name>
    <dbReference type="NCBI Taxonomy" id="7225"/>
    <lineage>
        <taxon>Eukaryota</taxon>
        <taxon>Metazoa</taxon>
        <taxon>Ecdysozoa</taxon>
        <taxon>Arthropoda</taxon>
        <taxon>Hexapoda</taxon>
        <taxon>Insecta</taxon>
        <taxon>Pterygota</taxon>
        <taxon>Neoptera</taxon>
        <taxon>Endopterygota</taxon>
        <taxon>Diptera</taxon>
        <taxon>Brachycera</taxon>
        <taxon>Muscomorpha</taxon>
        <taxon>Ephydroidea</taxon>
        <taxon>Drosophilidae</taxon>
        <taxon>Scaptodrosophila</taxon>
    </lineage>
</organism>
<dbReference type="InterPro" id="IPR011047">
    <property type="entry name" value="Quinoprotein_ADH-like_sf"/>
</dbReference>
<evidence type="ECO:0000256" key="4">
    <source>
        <dbReference type="ARBA" id="ARBA00022574"/>
    </source>
</evidence>
<name>A0A6J2U447_DROLE</name>
<dbReference type="PANTHER" id="PTHR44215">
    <property type="entry name" value="WD REPEAT-CONTAINING PROTEIN 75"/>
    <property type="match status" value="1"/>
</dbReference>
<dbReference type="GeneID" id="115630652"/>
<feature type="domain" description="WD repeat-containing protein 75 second beta-propeller" evidence="9">
    <location>
        <begin position="758"/>
        <end position="875"/>
    </location>
</feature>
<evidence type="ECO:0000256" key="8">
    <source>
        <dbReference type="SAM" id="MobiDB-lite"/>
    </source>
</evidence>
<proteinExistence type="predicted"/>
<dbReference type="Proteomes" id="UP000504634">
    <property type="component" value="Unplaced"/>
</dbReference>
<evidence type="ECO:0000259" key="9">
    <source>
        <dbReference type="Pfam" id="PF23769"/>
    </source>
</evidence>
<comment type="subcellular location">
    <subcellularLocation>
        <location evidence="1">Nucleus</location>
        <location evidence="1">Nucleolus</location>
    </subcellularLocation>
</comment>
<feature type="region of interest" description="Disordered" evidence="8">
    <location>
        <begin position="977"/>
        <end position="1009"/>
    </location>
</feature>
<evidence type="ECO:0000256" key="3">
    <source>
        <dbReference type="ARBA" id="ARBA00022552"/>
    </source>
</evidence>
<dbReference type="GO" id="GO:0006364">
    <property type="term" value="P:rRNA processing"/>
    <property type="evidence" value="ECO:0007669"/>
    <property type="project" value="UniProtKB-KW"/>
</dbReference>
<dbReference type="SUPFAM" id="SSF50998">
    <property type="entry name" value="Quinoprotein alcohol dehydrogenase-like"/>
    <property type="match status" value="1"/>
</dbReference>
<protein>
    <submittedName>
        <fullName evidence="11">WD repeat-containing protein 75</fullName>
    </submittedName>
</protein>
<feature type="domain" description="WD repeat-containing protein 75 second beta-propeller" evidence="9">
    <location>
        <begin position="348"/>
        <end position="549"/>
    </location>
</feature>
<sequence>MNFEGEDKLELQHLAGGNIVTQEPVFSEQGRFLFLRSGLKVLVFVSRTGELTRELTGATAPMISLELELNQPEVLVGCTSTGQLLRWHWRTGVLQKTTPMRLKGGSELQVATCNFLNLYKEGDTACAFVTAKRRAGQKLLWFVVNTSTGAVINIECGLQLKVRTPQVDVGKKGYKYIVISQGYYVYFVNYDNWQFIRYKNANCTLVTCIRFSPAEEAVATGDEQGRILIWRQFGNHKTMKNALYHWHHTAVTSIAFTPTGANFYSSGMEAVLVKWSMARPQHREFVPRMSSIIRHVIVSDGNEHIAVCTDDNAVQFVGPTDQSLISSLQHFTYSVPDKTGKSLFPLGLCLNPRTNTLVLNGRVGHLQFYSAYTKSLLYNLRVVKANVLNYETDRIIYNTRVTRAAFNIDWMATGEVYNDEKNFTEVRLKFWLYNEKLQRYILNTHIEMPHQYGFKSITFSNQFQVDHLRCATIGKDHVIKLWGIAKSENIYKGGTMWNCLAQTSYKNFPIESICFSQDGSVLAAGYGNTLCIYDARTLALVHALTPPGGYDGVASKVQLRLSKTPLNGARKELTDQRQKLWTILKTLLISDDQKLVQEANQLIAAAPRTILKPDDAPLDDKGPSIFKYIMQMPELSLHQKLQLFRSFGIECSIPEQCCKRLVAHLQSCVVPSSSRFKFLGGRLQRISLRHRFKAKQRLTEVKTRQQQYEQIVNEEVLPLLSVLQLDTQTQPAIAHKRKRTQSTATPKPRPVPCPMQSLAEISHVQFGAGGQAHLVTVCTDSRVLIWNLMTLRLQAGLKLSVKHVAFDPQTNLLAVVTRNQELHVFQPNVPLPVYQRFNIPKLYGLVWLPRRQPKQSSINIDWQAQSTLHMLTETQEIVYLAPPGVGLSDGEPAPVAFTQPASEMLQYATFGSYALKQQRANDTKNSKGANSGPLIVGQRKTNVPNALINLSAHTMPAMSLICGQFIKSLLTPAETTSRHNSLMGQGQGQRGQYLSNGTVNGNGLPHEGSDVDDDLEADDEVKAMAKSLKARKTLLAQNSTPVGLSSQEAELALEAKLQRIRSLDISLEL</sequence>
<dbReference type="InterPro" id="IPR015943">
    <property type="entry name" value="WD40/YVTN_repeat-like_dom_sf"/>
</dbReference>
<dbReference type="GO" id="GO:0045943">
    <property type="term" value="P:positive regulation of transcription by RNA polymerase I"/>
    <property type="evidence" value="ECO:0007669"/>
    <property type="project" value="InterPro"/>
</dbReference>
<reference evidence="11" key="1">
    <citation type="submission" date="2025-08" db="UniProtKB">
        <authorList>
            <consortium name="RefSeq"/>
        </authorList>
    </citation>
    <scope>IDENTIFICATION</scope>
    <source>
        <strain evidence="11">11010-0011.00</strain>
        <tissue evidence="11">Whole body</tissue>
    </source>
</reference>
<dbReference type="InterPro" id="IPR057644">
    <property type="entry name" value="Beta-prop_WDR75_2nd"/>
</dbReference>
<dbReference type="AlphaFoldDB" id="A0A6J2U447"/>
<gene>
    <name evidence="11" type="primary">LOC115630652</name>
</gene>
<evidence type="ECO:0000256" key="6">
    <source>
        <dbReference type="ARBA" id="ARBA00023163"/>
    </source>
</evidence>
<dbReference type="InterPro" id="IPR053826">
    <property type="entry name" value="WDR75"/>
</dbReference>
<dbReference type="SUPFAM" id="SSF50978">
    <property type="entry name" value="WD40 repeat-like"/>
    <property type="match status" value="2"/>
</dbReference>
<keyword evidence="3" id="KW-0698">rRNA processing</keyword>
<keyword evidence="7" id="KW-0539">Nucleus</keyword>
<dbReference type="RefSeq" id="XP_030383154.1">
    <property type="nucleotide sequence ID" value="XM_030527294.1"/>
</dbReference>
<dbReference type="OrthoDB" id="4096at2759"/>
<dbReference type="Gene3D" id="2.130.10.10">
    <property type="entry name" value="YVTN repeat-like/Quinoprotein amine dehydrogenase"/>
    <property type="match status" value="3"/>
</dbReference>
<evidence type="ECO:0000313" key="11">
    <source>
        <dbReference type="RefSeq" id="XP_030383154.1"/>
    </source>
</evidence>
<dbReference type="GO" id="GO:0003723">
    <property type="term" value="F:RNA binding"/>
    <property type="evidence" value="ECO:0007669"/>
    <property type="project" value="InterPro"/>
</dbReference>
<dbReference type="GO" id="GO:0032040">
    <property type="term" value="C:small-subunit processome"/>
    <property type="evidence" value="ECO:0007669"/>
    <property type="project" value="InterPro"/>
</dbReference>
<dbReference type="SMART" id="SM00320">
    <property type="entry name" value="WD40"/>
    <property type="match status" value="6"/>
</dbReference>
<dbReference type="InterPro" id="IPR036322">
    <property type="entry name" value="WD40_repeat_dom_sf"/>
</dbReference>
<keyword evidence="4" id="KW-0853">WD repeat</keyword>
<feature type="compositionally biased region" description="Polar residues" evidence="8">
    <location>
        <begin position="977"/>
        <end position="1001"/>
    </location>
</feature>
<dbReference type="Pfam" id="PF23869">
    <property type="entry name" value="Beta-prop_WDR75_1st"/>
    <property type="match status" value="1"/>
</dbReference>
<evidence type="ECO:0000313" key="10">
    <source>
        <dbReference type="Proteomes" id="UP000504634"/>
    </source>
</evidence>
<evidence type="ECO:0000256" key="1">
    <source>
        <dbReference type="ARBA" id="ARBA00004604"/>
    </source>
</evidence>
<keyword evidence="6" id="KW-0804">Transcription</keyword>
<dbReference type="InterPro" id="IPR001680">
    <property type="entry name" value="WD40_rpt"/>
</dbReference>
<evidence type="ECO:0000256" key="7">
    <source>
        <dbReference type="ARBA" id="ARBA00023242"/>
    </source>
</evidence>
<accession>A0A6J2U447</accession>
<keyword evidence="5" id="KW-0677">Repeat</keyword>
<evidence type="ECO:0000256" key="5">
    <source>
        <dbReference type="ARBA" id="ARBA00022737"/>
    </source>
</evidence>